<reference evidence="2" key="1">
    <citation type="submission" date="2022-11" db="UniProtKB">
        <authorList>
            <consortium name="WormBaseParasite"/>
        </authorList>
    </citation>
    <scope>IDENTIFICATION</scope>
</reference>
<dbReference type="WBParaSite" id="nRc.2.0.1.t15569-RA">
    <property type="protein sequence ID" value="nRc.2.0.1.t15569-RA"/>
    <property type="gene ID" value="nRc.2.0.1.g15569"/>
</dbReference>
<evidence type="ECO:0000313" key="2">
    <source>
        <dbReference type="WBParaSite" id="nRc.2.0.1.t15569-RA"/>
    </source>
</evidence>
<dbReference type="AlphaFoldDB" id="A0A915IQ75"/>
<proteinExistence type="predicted"/>
<sequence>MVQRNLWILAGQSQGTNSGRHRKCQQIAGIYPRSINLQRTSSLWI</sequence>
<dbReference type="Proteomes" id="UP000887565">
    <property type="component" value="Unplaced"/>
</dbReference>
<protein>
    <submittedName>
        <fullName evidence="2">Uncharacterized protein</fullName>
    </submittedName>
</protein>
<organism evidence="1 2">
    <name type="scientific">Romanomermis culicivorax</name>
    <name type="common">Nematode worm</name>
    <dbReference type="NCBI Taxonomy" id="13658"/>
    <lineage>
        <taxon>Eukaryota</taxon>
        <taxon>Metazoa</taxon>
        <taxon>Ecdysozoa</taxon>
        <taxon>Nematoda</taxon>
        <taxon>Enoplea</taxon>
        <taxon>Dorylaimia</taxon>
        <taxon>Mermithida</taxon>
        <taxon>Mermithoidea</taxon>
        <taxon>Mermithidae</taxon>
        <taxon>Romanomermis</taxon>
    </lineage>
</organism>
<name>A0A915IQ75_ROMCU</name>
<keyword evidence="1" id="KW-1185">Reference proteome</keyword>
<evidence type="ECO:0000313" key="1">
    <source>
        <dbReference type="Proteomes" id="UP000887565"/>
    </source>
</evidence>
<accession>A0A915IQ75</accession>